<keyword evidence="7" id="KW-1185">Reference proteome</keyword>
<name>A0A9P4QC92_9PEZI</name>
<feature type="region of interest" description="Disordered" evidence="1">
    <location>
        <begin position="269"/>
        <end position="305"/>
    </location>
</feature>
<evidence type="ECO:0000256" key="1">
    <source>
        <dbReference type="SAM" id="MobiDB-lite"/>
    </source>
</evidence>
<comment type="caution">
    <text evidence="6">The sequence shown here is derived from an EMBL/GenBank/DDBJ whole genome shotgun (WGS) entry which is preliminary data.</text>
</comment>
<feature type="compositionally biased region" description="Polar residues" evidence="1">
    <location>
        <begin position="445"/>
        <end position="462"/>
    </location>
</feature>
<dbReference type="Pfam" id="PF24589">
    <property type="entry name" value="DUF7614"/>
    <property type="match status" value="1"/>
</dbReference>
<evidence type="ECO:0000259" key="3">
    <source>
        <dbReference type="Pfam" id="PF24587"/>
    </source>
</evidence>
<evidence type="ECO:0000259" key="5">
    <source>
        <dbReference type="Pfam" id="PF24589"/>
    </source>
</evidence>
<feature type="compositionally biased region" description="Basic and acidic residues" evidence="1">
    <location>
        <begin position="412"/>
        <end position="440"/>
    </location>
</feature>
<dbReference type="Pfam" id="PF24586">
    <property type="entry name" value="DUF7611"/>
    <property type="match status" value="1"/>
</dbReference>
<feature type="domain" description="DUF7612" evidence="3">
    <location>
        <begin position="897"/>
        <end position="1029"/>
    </location>
</feature>
<gene>
    <name evidence="6" type="ORF">K431DRAFT_219967</name>
</gene>
<dbReference type="InterPro" id="IPR056031">
    <property type="entry name" value="DUF7612"/>
</dbReference>
<feature type="compositionally biased region" description="Low complexity" evidence="1">
    <location>
        <begin position="463"/>
        <end position="476"/>
    </location>
</feature>
<feature type="compositionally biased region" description="Polar residues" evidence="1">
    <location>
        <begin position="485"/>
        <end position="507"/>
    </location>
</feature>
<dbReference type="InterPro" id="IPR056033">
    <property type="entry name" value="DUF7614"/>
</dbReference>
<proteinExistence type="predicted"/>
<dbReference type="Pfam" id="PF24587">
    <property type="entry name" value="DUF7612"/>
    <property type="match status" value="1"/>
</dbReference>
<evidence type="ECO:0000259" key="4">
    <source>
        <dbReference type="Pfam" id="PF24588"/>
    </source>
</evidence>
<protein>
    <submittedName>
        <fullName evidence="6">Uncharacterized protein</fullName>
    </submittedName>
</protein>
<feature type="domain" description="DUF7613" evidence="4">
    <location>
        <begin position="1033"/>
        <end position="1189"/>
    </location>
</feature>
<feature type="compositionally biased region" description="Low complexity" evidence="1">
    <location>
        <begin position="362"/>
        <end position="373"/>
    </location>
</feature>
<feature type="region of interest" description="Disordered" evidence="1">
    <location>
        <begin position="99"/>
        <end position="252"/>
    </location>
</feature>
<reference evidence="6" key="1">
    <citation type="journal article" date="2020" name="Stud. Mycol.">
        <title>101 Dothideomycetes genomes: a test case for predicting lifestyles and emergence of pathogens.</title>
        <authorList>
            <person name="Haridas S."/>
            <person name="Albert R."/>
            <person name="Binder M."/>
            <person name="Bloem J."/>
            <person name="Labutti K."/>
            <person name="Salamov A."/>
            <person name="Andreopoulos B."/>
            <person name="Baker S."/>
            <person name="Barry K."/>
            <person name="Bills G."/>
            <person name="Bluhm B."/>
            <person name="Cannon C."/>
            <person name="Castanera R."/>
            <person name="Culley D."/>
            <person name="Daum C."/>
            <person name="Ezra D."/>
            <person name="Gonzalez J."/>
            <person name="Henrissat B."/>
            <person name="Kuo A."/>
            <person name="Liang C."/>
            <person name="Lipzen A."/>
            <person name="Lutzoni F."/>
            <person name="Magnuson J."/>
            <person name="Mondo S."/>
            <person name="Nolan M."/>
            <person name="Ohm R."/>
            <person name="Pangilinan J."/>
            <person name="Park H.-J."/>
            <person name="Ramirez L."/>
            <person name="Alfaro M."/>
            <person name="Sun H."/>
            <person name="Tritt A."/>
            <person name="Yoshinaga Y."/>
            <person name="Zwiers L.-H."/>
            <person name="Turgeon B."/>
            <person name="Goodwin S."/>
            <person name="Spatafora J."/>
            <person name="Crous P."/>
            <person name="Grigoriev I."/>
        </authorList>
    </citation>
    <scope>NUCLEOTIDE SEQUENCE</scope>
    <source>
        <strain evidence="6">CBS 116435</strain>
    </source>
</reference>
<evidence type="ECO:0000313" key="7">
    <source>
        <dbReference type="Proteomes" id="UP000799441"/>
    </source>
</evidence>
<feature type="region of interest" description="Disordered" evidence="1">
    <location>
        <begin position="334"/>
        <end position="570"/>
    </location>
</feature>
<dbReference type="EMBL" id="MU003776">
    <property type="protein sequence ID" value="KAF2723545.1"/>
    <property type="molecule type" value="Genomic_DNA"/>
</dbReference>
<feature type="domain" description="DUF7611" evidence="2">
    <location>
        <begin position="736"/>
        <end position="892"/>
    </location>
</feature>
<organism evidence="6 7">
    <name type="scientific">Polychaeton citri CBS 116435</name>
    <dbReference type="NCBI Taxonomy" id="1314669"/>
    <lineage>
        <taxon>Eukaryota</taxon>
        <taxon>Fungi</taxon>
        <taxon>Dikarya</taxon>
        <taxon>Ascomycota</taxon>
        <taxon>Pezizomycotina</taxon>
        <taxon>Dothideomycetes</taxon>
        <taxon>Dothideomycetidae</taxon>
        <taxon>Capnodiales</taxon>
        <taxon>Capnodiaceae</taxon>
        <taxon>Polychaeton</taxon>
    </lineage>
</organism>
<feature type="domain" description="DUF7614" evidence="5">
    <location>
        <begin position="1195"/>
        <end position="1334"/>
    </location>
</feature>
<dbReference type="Proteomes" id="UP000799441">
    <property type="component" value="Unassembled WGS sequence"/>
</dbReference>
<feature type="compositionally biased region" description="Polar residues" evidence="1">
    <location>
        <begin position="269"/>
        <end position="279"/>
    </location>
</feature>
<sequence length="1349" mass="149231">MGDEDARSAKNRFKSKWGKVFKESDQATAAAPTNKPLQFSDDVADFLKPSIEKAAMRPKIDIALAKRFPDAVEQIRNAGGLAPGERAWIPLKPRRREGLGVGFARTEPEVMGEGGDDAPDPPSEISRRRVAIARSRSESKPYAIPGALEPTTASIPPPTAGQTQVSPPSSAAWDQPRRSPPKRSNTSHQEFSPPVQARMAPRASPPDTSPGPWRLNRAPTGFGSEDSSEYEASPVDPAAQAPPMPALPVHKTRPVIDTRFDFEDNQGSLLSANSWTQTPRIAVAQQEDSRSQSPRSPYYAASLPKRRSMRANEGAALRRLSGMNFLEKGEELDIDPEIAEFKDNGFPDPEPNALQPKPPPSSALSPQSAMAPARAHPMQYQEPNRFVHNADLGVPYPSQVSAPPTKSASPFDDPKYVNRRSREGVSPKPAAHDLPLRDRSAMGPSGSQSPSLHPSWSNGTSASPNQFPPSSRSSNSSREDVGLRNDNTFSAAPSSQSRGVPMSTNPQHLAKPPPSPYARNPSPADYFASTRQPPSQPPRSPLANLRARGNERPGSAGSDMTQRPPPSPLLTLAEGNASATAALADFSARVAHMKGVFRLTAEKEQPADRCSPSMWLRTAIWWFFRGRFGLDEMLRQRQRQSLETQSRELLTQAHVDLAKTWWILHDLLGLDEEVVEENNLPAPQSGEGYETTQVKRSGLLLRNHLRSVCLAMGNKRVMPPHQSLIQGQDTRIWLEYPRFTPDATAVLSGQISRAPLIASDARTPYSDPLESLPFADSTDSFSYGRFAADAYINTDEAETDRVVLPCVVSMTRGRRVYQSSIVIASQNDLVNVKISPSQGEDGTLSWHDVSWRASASGMTIRLPRGFDLSVRMSEPDFRGVWNFVEYTRRIDHGFQADSDERQIYETSLIEAQYADSSNPTAFPQGNVKDCRVVLFEKSDKVGFGGELRRAHRGFRLLLATEPSHKTLSVVTHELGRSSPFFFEFRTDPTASGVALIVKIRESNTRQCRMLLVFSNDDARRDFFDTVNGMHVAQDETIVTKLPIASLNIEPATQTEGFSAITHPALQQLSWQKLGVTNLFSDDPTLRVPPTILSTSLRIVARHNNGSITDRLNLGKGELMLRLPCVAQPAIQFLRQPQEDVSMSVDARHAPPPVVGGTTELHRMIREQPTIRTFTFGTPNDLHDFQLAVTGMWVKFDGLAATFGIARRRMVVPIYKKWEATRVRIQIIANAQNTVTQVLAFMEGFSHADAMVFQVKKTDDFESSKGDSKGKKWSVKLKDAKFSLSKENKGEVDHEERVKQRFVNLEGMEYMEEHDDITVGFDTEDERDRFAQALPAATTVGRGLTLKRRI</sequence>
<dbReference type="InterPro" id="IPR056030">
    <property type="entry name" value="DUF7611"/>
</dbReference>
<evidence type="ECO:0000313" key="6">
    <source>
        <dbReference type="EMBL" id="KAF2723545.1"/>
    </source>
</evidence>
<feature type="compositionally biased region" description="Polar residues" evidence="1">
    <location>
        <begin position="160"/>
        <end position="169"/>
    </location>
</feature>
<evidence type="ECO:0000259" key="2">
    <source>
        <dbReference type="Pfam" id="PF24586"/>
    </source>
</evidence>
<accession>A0A9P4QC92</accession>
<dbReference type="Pfam" id="PF24588">
    <property type="entry name" value="DUF7613"/>
    <property type="match status" value="1"/>
</dbReference>
<feature type="compositionally biased region" description="Polar residues" evidence="1">
    <location>
        <begin position="398"/>
        <end position="408"/>
    </location>
</feature>
<dbReference type="OrthoDB" id="4356615at2759"/>
<dbReference type="InterPro" id="IPR056032">
    <property type="entry name" value="DUF7613"/>
</dbReference>